<proteinExistence type="predicted"/>
<geneLocation type="plasmid" evidence="1">
    <name>unnamed4</name>
</geneLocation>
<protein>
    <submittedName>
        <fullName evidence="1">Uncharacterized protein</fullName>
    </submittedName>
</protein>
<organism evidence="1 2">
    <name type="scientific">Cupriavidus oxalaticus</name>
    <dbReference type="NCBI Taxonomy" id="96344"/>
    <lineage>
        <taxon>Bacteria</taxon>
        <taxon>Pseudomonadati</taxon>
        <taxon>Pseudomonadota</taxon>
        <taxon>Betaproteobacteria</taxon>
        <taxon>Burkholderiales</taxon>
        <taxon>Burkholderiaceae</taxon>
        <taxon>Cupriavidus</taxon>
    </lineage>
</organism>
<dbReference type="Proteomes" id="UP000295294">
    <property type="component" value="Plasmid unnamed4"/>
</dbReference>
<evidence type="ECO:0000313" key="2">
    <source>
        <dbReference type="Proteomes" id="UP000295294"/>
    </source>
</evidence>
<sequence length="97" mass="10865">MFESAAITVAEIHFFRERPRLQDLSKANYDDVNDFHRPELSRLKVPNRMEPAADREVSCLKAEGAADGFLPESELSRLKVPARSPPFTTRVAGLLPA</sequence>
<dbReference type="KEGG" id="cox:E0W60_35490"/>
<evidence type="ECO:0000313" key="1">
    <source>
        <dbReference type="EMBL" id="QBY56318.1"/>
    </source>
</evidence>
<keyword evidence="1" id="KW-0614">Plasmid</keyword>
<name>A0A4P7LL76_9BURK</name>
<dbReference type="EMBL" id="CP038639">
    <property type="protein sequence ID" value="QBY56318.1"/>
    <property type="molecule type" value="Genomic_DNA"/>
</dbReference>
<gene>
    <name evidence="1" type="ORF">E0W60_35490</name>
</gene>
<reference evidence="1 2" key="1">
    <citation type="submission" date="2019-03" db="EMBL/GenBank/DDBJ databases">
        <title>Efficiently degradation of phenoxyalkanoic acid herbicides by Cupriavidus oxalaticus strain X32.</title>
        <authorList>
            <person name="Sheng X."/>
        </authorList>
    </citation>
    <scope>NUCLEOTIDE SEQUENCE [LARGE SCALE GENOMIC DNA]</scope>
    <source>
        <strain evidence="1 2">X32</strain>
        <plasmid evidence="1 2">unnamed4</plasmid>
    </source>
</reference>
<dbReference type="AlphaFoldDB" id="A0A4P7LL76"/>
<accession>A0A4P7LL76</accession>
<dbReference type="RefSeq" id="WP_135707479.1">
    <property type="nucleotide sequence ID" value="NZ_CP038639.1"/>
</dbReference>